<gene>
    <name evidence="2" type="ORF">GJ744_000403</name>
</gene>
<feature type="compositionally biased region" description="Polar residues" evidence="1">
    <location>
        <begin position="11"/>
        <end position="22"/>
    </location>
</feature>
<evidence type="ECO:0000256" key="1">
    <source>
        <dbReference type="SAM" id="MobiDB-lite"/>
    </source>
</evidence>
<dbReference type="EMBL" id="JAACFV010000100">
    <property type="protein sequence ID" value="KAF7505828.1"/>
    <property type="molecule type" value="Genomic_DNA"/>
</dbReference>
<feature type="compositionally biased region" description="Low complexity" evidence="1">
    <location>
        <begin position="60"/>
        <end position="75"/>
    </location>
</feature>
<evidence type="ECO:0000313" key="2">
    <source>
        <dbReference type="EMBL" id="KAF7505828.1"/>
    </source>
</evidence>
<feature type="region of interest" description="Disordered" evidence="1">
    <location>
        <begin position="1"/>
        <end position="194"/>
    </location>
</feature>
<protein>
    <submittedName>
        <fullName evidence="2">Uncharacterized protein</fullName>
    </submittedName>
</protein>
<dbReference type="AlphaFoldDB" id="A0A8H7E2L5"/>
<feature type="compositionally biased region" description="Basic and acidic residues" evidence="1">
    <location>
        <begin position="148"/>
        <end position="184"/>
    </location>
</feature>
<keyword evidence="3" id="KW-1185">Reference proteome</keyword>
<feature type="compositionally biased region" description="Polar residues" evidence="1">
    <location>
        <begin position="96"/>
        <end position="105"/>
    </location>
</feature>
<name>A0A8H7E2L5_9EURO</name>
<accession>A0A8H7E2L5</accession>
<dbReference type="OrthoDB" id="10413834at2759"/>
<evidence type="ECO:0000313" key="3">
    <source>
        <dbReference type="Proteomes" id="UP000606974"/>
    </source>
</evidence>
<reference evidence="2" key="1">
    <citation type="submission" date="2020-02" db="EMBL/GenBank/DDBJ databases">
        <authorList>
            <person name="Palmer J.M."/>
        </authorList>
    </citation>
    <scope>NUCLEOTIDE SEQUENCE</scope>
    <source>
        <strain evidence="2">EPUS1.4</strain>
        <tissue evidence="2">Thallus</tissue>
    </source>
</reference>
<comment type="caution">
    <text evidence="2">The sequence shown here is derived from an EMBL/GenBank/DDBJ whole genome shotgun (WGS) entry which is preliminary data.</text>
</comment>
<feature type="compositionally biased region" description="Low complexity" evidence="1">
    <location>
        <begin position="34"/>
        <end position="45"/>
    </location>
</feature>
<organism evidence="2 3">
    <name type="scientific">Endocarpon pusillum</name>
    <dbReference type="NCBI Taxonomy" id="364733"/>
    <lineage>
        <taxon>Eukaryota</taxon>
        <taxon>Fungi</taxon>
        <taxon>Dikarya</taxon>
        <taxon>Ascomycota</taxon>
        <taxon>Pezizomycotina</taxon>
        <taxon>Eurotiomycetes</taxon>
        <taxon>Chaetothyriomycetidae</taxon>
        <taxon>Verrucariales</taxon>
        <taxon>Verrucariaceae</taxon>
        <taxon>Endocarpon</taxon>
    </lineage>
</organism>
<proteinExistence type="predicted"/>
<dbReference type="Proteomes" id="UP000606974">
    <property type="component" value="Unassembled WGS sequence"/>
</dbReference>
<sequence length="194" mass="20677">MDPYHLDPASSMYTNAPVSTSSSERDRKNTQEVTPSSTPHSGTPSSSPPRINPQDRRPVATTPSSTAAATAAAKAHQQQHRWAEGTISALGEAAASSPQHKNLTTLFEREKAKNKDLQNKKSSSGSGGSGSSNWIERLSGGGKGIGKGTEKNDESKGKGGKKEGERKGFFQKGREGLLAREMERANPSFWRPSG</sequence>
<feature type="compositionally biased region" description="Basic and acidic residues" evidence="1">
    <location>
        <begin position="107"/>
        <end position="119"/>
    </location>
</feature>